<proteinExistence type="predicted"/>
<dbReference type="RefSeq" id="WP_068832978.1">
    <property type="nucleotide sequence ID" value="NZ_JBHSMX010000013.1"/>
</dbReference>
<protein>
    <recommendedName>
        <fullName evidence="3">BED-type domain-containing protein</fullName>
    </recommendedName>
</protein>
<comment type="caution">
    <text evidence="1">The sequence shown here is derived from an EMBL/GenBank/DDBJ whole genome shotgun (WGS) entry which is preliminary data.</text>
</comment>
<evidence type="ECO:0008006" key="3">
    <source>
        <dbReference type="Google" id="ProtNLM"/>
    </source>
</evidence>
<sequence>MGWNCFHCGAHIPNSDQSIIDAQVHFGETPAAAPLYVDPTTTAALDVLAERRRQVDVEGWDAKHDDKEHPNGGLARATAAYALAGSSDGRVLGDELTLSRPGEEMYGAAGTIRAYCPLCKCGAQSTYSRGFSMPTGMRRHLEGSHGSRRCAVFSAAIDPCFEGIAEKAKSGCRGPNWEGLRSELPPWKIVPPEPVRSSAMVIKFPGI</sequence>
<evidence type="ECO:0000313" key="2">
    <source>
        <dbReference type="Proteomes" id="UP001596084"/>
    </source>
</evidence>
<name>A0ABW0Q8U6_9BURK</name>
<dbReference type="Proteomes" id="UP001596084">
    <property type="component" value="Unassembled WGS sequence"/>
</dbReference>
<dbReference type="EMBL" id="JBHSMX010000013">
    <property type="protein sequence ID" value="MFC5521088.1"/>
    <property type="molecule type" value="Genomic_DNA"/>
</dbReference>
<gene>
    <name evidence="1" type="ORF">ACFPP7_09190</name>
</gene>
<keyword evidence="2" id="KW-1185">Reference proteome</keyword>
<accession>A0ABW0Q8U6</accession>
<reference evidence="2" key="1">
    <citation type="journal article" date="2019" name="Int. J. Syst. Evol. Microbiol.">
        <title>The Global Catalogue of Microorganisms (GCM) 10K type strain sequencing project: providing services to taxonomists for standard genome sequencing and annotation.</title>
        <authorList>
            <consortium name="The Broad Institute Genomics Platform"/>
            <consortium name="The Broad Institute Genome Sequencing Center for Infectious Disease"/>
            <person name="Wu L."/>
            <person name="Ma J."/>
        </authorList>
    </citation>
    <scope>NUCLEOTIDE SEQUENCE [LARGE SCALE GENOMIC DNA]</scope>
    <source>
        <strain evidence="2">CGMCC 4.7277</strain>
    </source>
</reference>
<organism evidence="1 2">
    <name type="scientific">Polaromonas jejuensis</name>
    <dbReference type="NCBI Taxonomy" id="457502"/>
    <lineage>
        <taxon>Bacteria</taxon>
        <taxon>Pseudomonadati</taxon>
        <taxon>Pseudomonadota</taxon>
        <taxon>Betaproteobacteria</taxon>
        <taxon>Burkholderiales</taxon>
        <taxon>Comamonadaceae</taxon>
        <taxon>Polaromonas</taxon>
    </lineage>
</organism>
<evidence type="ECO:0000313" key="1">
    <source>
        <dbReference type="EMBL" id="MFC5521088.1"/>
    </source>
</evidence>